<dbReference type="OMA" id="WEGTIAS"/>
<organism evidence="2 3">
    <name type="scientific">Hyalella azteca</name>
    <name type="common">Amphipod</name>
    <dbReference type="NCBI Taxonomy" id="294128"/>
    <lineage>
        <taxon>Eukaryota</taxon>
        <taxon>Metazoa</taxon>
        <taxon>Ecdysozoa</taxon>
        <taxon>Arthropoda</taxon>
        <taxon>Crustacea</taxon>
        <taxon>Multicrustacea</taxon>
        <taxon>Malacostraca</taxon>
        <taxon>Eumalacostraca</taxon>
        <taxon>Peracarida</taxon>
        <taxon>Amphipoda</taxon>
        <taxon>Senticaudata</taxon>
        <taxon>Talitrida</taxon>
        <taxon>Talitroidea</taxon>
        <taxon>Hyalellidae</taxon>
        <taxon>Hyalella</taxon>
    </lineage>
</organism>
<reference evidence="3" key="1">
    <citation type="submission" date="2025-08" db="UniProtKB">
        <authorList>
            <consortium name="RefSeq"/>
        </authorList>
    </citation>
    <scope>IDENTIFICATION</scope>
    <source>
        <tissue evidence="3">Whole organism</tissue>
    </source>
</reference>
<sequence length="216" mass="23519">MDSIKCFFVLSAFLMPHALAASSTNRTVIFIFYETLPEQSLFIRGGLDTNLHSGCDTDEVTGDACAIPMRTRLLGTIDHYDGYNAWRAGDNFLDWHGAEAGQGSFYGAPAEGTPLVWTTSNILSPAYQELNTFGDHYWMVDMEMDCPFVEADGWFDVKGYTAPASFGWEPDVTQTACDGTIGGVSPHASVNHMARCGAVNIFEHGGSACTINAFED</sequence>
<gene>
    <name evidence="3" type="primary">LOC108674762</name>
</gene>
<dbReference type="RefSeq" id="XP_018018221.1">
    <property type="nucleotide sequence ID" value="XM_018162732.2"/>
</dbReference>
<feature type="chain" id="PRO_5034129815" evidence="1">
    <location>
        <begin position="21"/>
        <end position="216"/>
    </location>
</feature>
<evidence type="ECO:0000313" key="3">
    <source>
        <dbReference type="RefSeq" id="XP_018018221.1"/>
    </source>
</evidence>
<proteinExistence type="predicted"/>
<dbReference type="Proteomes" id="UP000694843">
    <property type="component" value="Unplaced"/>
</dbReference>
<evidence type="ECO:0000313" key="2">
    <source>
        <dbReference type="Proteomes" id="UP000694843"/>
    </source>
</evidence>
<evidence type="ECO:0000256" key="1">
    <source>
        <dbReference type="SAM" id="SignalP"/>
    </source>
</evidence>
<keyword evidence="1" id="KW-0732">Signal</keyword>
<dbReference type="OrthoDB" id="550577at2759"/>
<name>A0A8B7NZD3_HYAAZ</name>
<protein>
    <submittedName>
        <fullName evidence="3">Alpha-amylase</fullName>
    </submittedName>
</protein>
<dbReference type="AlphaFoldDB" id="A0A8B7NZD3"/>
<dbReference type="GeneID" id="108674762"/>
<dbReference type="KEGG" id="hazt:108674762"/>
<accession>A0A8B7NZD3</accession>
<feature type="signal peptide" evidence="1">
    <location>
        <begin position="1"/>
        <end position="20"/>
    </location>
</feature>
<keyword evidence="2" id="KW-1185">Reference proteome</keyword>